<name>I7M1P0_TETTS</name>
<feature type="transmembrane region" description="Helical" evidence="3">
    <location>
        <begin position="51"/>
        <end position="70"/>
    </location>
</feature>
<dbReference type="Gene3D" id="3.40.50.2300">
    <property type="match status" value="1"/>
</dbReference>
<keyword evidence="3" id="KW-0472">Membrane</keyword>
<dbReference type="SMART" id="SM00448">
    <property type="entry name" value="REC"/>
    <property type="match status" value="1"/>
</dbReference>
<proteinExistence type="predicted"/>
<dbReference type="Gene3D" id="3.30.565.10">
    <property type="entry name" value="Histidine kinase-like ATPase, C-terminal domain"/>
    <property type="match status" value="1"/>
</dbReference>
<dbReference type="PANTHER" id="PTHR43719">
    <property type="entry name" value="TWO-COMPONENT HISTIDINE KINASE"/>
    <property type="match status" value="1"/>
</dbReference>
<dbReference type="InterPro" id="IPR050956">
    <property type="entry name" value="2C_system_His_kinase"/>
</dbReference>
<protein>
    <submittedName>
        <fullName evidence="6">Response regulator receiver domain protein</fullName>
    </submittedName>
</protein>
<dbReference type="GeneID" id="7838535"/>
<dbReference type="SUPFAM" id="SSF55874">
    <property type="entry name" value="ATPase domain of HSP90 chaperone/DNA topoisomerase II/histidine kinase"/>
    <property type="match status" value="1"/>
</dbReference>
<evidence type="ECO:0000256" key="1">
    <source>
        <dbReference type="ARBA" id="ARBA00022553"/>
    </source>
</evidence>
<keyword evidence="1 2" id="KW-0597">Phosphoprotein</keyword>
<evidence type="ECO:0000313" key="7">
    <source>
        <dbReference type="Proteomes" id="UP000009168"/>
    </source>
</evidence>
<feature type="transmembrane region" description="Helical" evidence="3">
    <location>
        <begin position="186"/>
        <end position="205"/>
    </location>
</feature>
<gene>
    <name evidence="6" type="ORF">TTHERM_00334440</name>
</gene>
<dbReference type="AlphaFoldDB" id="I7M1P0"/>
<feature type="transmembrane region" description="Helical" evidence="3">
    <location>
        <begin position="12"/>
        <end position="31"/>
    </location>
</feature>
<accession>I7M1P0</accession>
<evidence type="ECO:0000256" key="3">
    <source>
        <dbReference type="SAM" id="Phobius"/>
    </source>
</evidence>
<dbReference type="PROSITE" id="PS50109">
    <property type="entry name" value="HIS_KIN"/>
    <property type="match status" value="1"/>
</dbReference>
<feature type="transmembrane region" description="Helical" evidence="3">
    <location>
        <begin position="161"/>
        <end position="180"/>
    </location>
</feature>
<feature type="domain" description="Histidine kinase" evidence="4">
    <location>
        <begin position="607"/>
        <end position="856"/>
    </location>
</feature>
<dbReference type="SMART" id="SM00387">
    <property type="entry name" value="HATPase_c"/>
    <property type="match status" value="1"/>
</dbReference>
<dbReference type="InterPro" id="IPR036890">
    <property type="entry name" value="HATPase_C_sf"/>
</dbReference>
<dbReference type="EMBL" id="GG662666">
    <property type="protein sequence ID" value="EAR97267.2"/>
    <property type="molecule type" value="Genomic_DNA"/>
</dbReference>
<dbReference type="OrthoDB" id="303614at2759"/>
<keyword evidence="3" id="KW-0812">Transmembrane</keyword>
<dbReference type="Pfam" id="PF02518">
    <property type="entry name" value="HATPase_c"/>
    <property type="match status" value="1"/>
</dbReference>
<dbReference type="InterPro" id="IPR003594">
    <property type="entry name" value="HATPase_dom"/>
</dbReference>
<keyword evidence="3" id="KW-1133">Transmembrane helix</keyword>
<dbReference type="InParanoid" id="I7M1P0"/>
<dbReference type="InterPro" id="IPR005467">
    <property type="entry name" value="His_kinase_dom"/>
</dbReference>
<dbReference type="CDD" id="cd17546">
    <property type="entry name" value="REC_hyHK_CKI1_RcsC-like"/>
    <property type="match status" value="1"/>
</dbReference>
<dbReference type="Pfam" id="PF00072">
    <property type="entry name" value="Response_reg"/>
    <property type="match status" value="1"/>
</dbReference>
<dbReference type="GO" id="GO:0000160">
    <property type="term" value="P:phosphorelay signal transduction system"/>
    <property type="evidence" value="ECO:0007669"/>
    <property type="project" value="InterPro"/>
</dbReference>
<dbReference type="InterPro" id="IPR011006">
    <property type="entry name" value="CheY-like_superfamily"/>
</dbReference>
<dbReference type="RefSeq" id="XP_001017512.2">
    <property type="nucleotide sequence ID" value="XM_001017512.3"/>
</dbReference>
<dbReference type="STRING" id="312017.I7M1P0"/>
<dbReference type="PANTHER" id="PTHR43719:SF28">
    <property type="entry name" value="PEROXIDE STRESS-ACTIVATED HISTIDINE KINASE MAK1-RELATED"/>
    <property type="match status" value="1"/>
</dbReference>
<dbReference type="SUPFAM" id="SSF52172">
    <property type="entry name" value="CheY-like"/>
    <property type="match status" value="1"/>
</dbReference>
<sequence length="1177" mass="137021">MEERSFKVQSFFKNLVLFFFVTTNQLVYYFWVMTPDKEQSDRWNTAQKVLVWIEIAIQLCIQLLIFYQLYRYTPDEIMHLIGIERSFKEEGEDYMIQLPEEVLDKKFRLLFILLTLALAVTHGYANLKVENSVNQNHYQLFVYSIICICNWYEAKMYLGKFDIIIGSLGYLLSALIDVGNKTRQEIFFIFISYGFFFLIYFYIFLFQQYGITLQNEQPNNAQYLQKTPLDPKITILNSQDDEAQNRNLINQEQLDRQGQSQSIKKVTIFQFPFSQSINLNSVNTKKISQFTFDPFQYNNTRKTVQNGLNTLNENILDNKISKILNSFNQNSQPNKIQSFQDSINQHLQFYQGMIDKLDSAIFVIGGPNKVFESLNKKAQVFFQPYFLQKGIEDSLDYKSIFDLINLKDFSKSCYSYLETLGISKIQIPCPDSPMDTFQKKGTLASFQFQQNQGISNHSQFQKQNSPFLSRQAVSQKSQFNFNYKTQQSTLSQDQNINNEEFLNKLTLQDSKRLKKMYTFTEVSLLSLLQKLLENKQKVCMQHEYIEIIEFTTVKELEEILRFVQIKIYGFKSNGDDFLFIQFVKNQEREEMMRQTIHKDIQYNTFKTLSHELGTSINFMLLLLDSAIVDKSISQKCKEDYIFNLYNNSQMLNCIIQDIRDYHNHLNGGLKVQIKSTQLKSLIINTCLIFSQMIKMKEIDLEFLISSDVPQIVFTDKQKIQQILIHLIHNAIKFSKQNASICVSVSLIQDELTKQKIVCINVADIGVGMDEEEQLKLRQLLDNIYQSQKVSKHSSGFGFGLTISNILAKKLYSTHNSFYEGNAQASYIQKEEYQPGIHFTSKKNVGSEFRFYINATDSEKLVENSISSAEKNILKSKTQKFRINEYEYFEHEDDIEISKKEYAQQNVEVKVADHLSEIDATFSVQRSLRPLSKKITQVFEKIQNTNNQKQIEKSKFGIGFDPLLLKKTNTIQQDNQTDTNNNKLTVGRKGQKKITLSYLINSQFSKKSITFNQNDDVEEDVQVGVMPVFTKNVQTISQCYKILIVDDEMMNIFGLKMMFKILGVDQGLLLQANNGEEALNIFKQNILNENKQSQIKLIVMDINMPIMDGIQATIEINNFMNQLKGQNTDFLETNIVACSSYDDYDTKQECMNAGMISYISKPCNKEQLTHIIQKYYLK</sequence>
<evidence type="ECO:0000256" key="2">
    <source>
        <dbReference type="PROSITE-ProRule" id="PRU00169"/>
    </source>
</evidence>
<keyword evidence="7" id="KW-1185">Reference proteome</keyword>
<dbReference type="KEGG" id="tet:TTHERM_00334440"/>
<reference evidence="7" key="1">
    <citation type="journal article" date="2006" name="PLoS Biol.">
        <title>Macronuclear genome sequence of the ciliate Tetrahymena thermophila, a model eukaryote.</title>
        <authorList>
            <person name="Eisen J.A."/>
            <person name="Coyne R.S."/>
            <person name="Wu M."/>
            <person name="Wu D."/>
            <person name="Thiagarajan M."/>
            <person name="Wortman J.R."/>
            <person name="Badger J.H."/>
            <person name="Ren Q."/>
            <person name="Amedeo P."/>
            <person name="Jones K.M."/>
            <person name="Tallon L.J."/>
            <person name="Delcher A.L."/>
            <person name="Salzberg S.L."/>
            <person name="Silva J.C."/>
            <person name="Haas B.J."/>
            <person name="Majoros W.H."/>
            <person name="Farzad M."/>
            <person name="Carlton J.M."/>
            <person name="Smith R.K. Jr."/>
            <person name="Garg J."/>
            <person name="Pearlman R.E."/>
            <person name="Karrer K.M."/>
            <person name="Sun L."/>
            <person name="Manning G."/>
            <person name="Elde N.C."/>
            <person name="Turkewitz A.P."/>
            <person name="Asai D.J."/>
            <person name="Wilkes D.E."/>
            <person name="Wang Y."/>
            <person name="Cai H."/>
            <person name="Collins K."/>
            <person name="Stewart B.A."/>
            <person name="Lee S.R."/>
            <person name="Wilamowska K."/>
            <person name="Weinberg Z."/>
            <person name="Ruzzo W.L."/>
            <person name="Wloga D."/>
            <person name="Gaertig J."/>
            <person name="Frankel J."/>
            <person name="Tsao C.-C."/>
            <person name="Gorovsky M.A."/>
            <person name="Keeling P.J."/>
            <person name="Waller R.F."/>
            <person name="Patron N.J."/>
            <person name="Cherry J.M."/>
            <person name="Stover N.A."/>
            <person name="Krieger C.J."/>
            <person name="del Toro C."/>
            <person name="Ryder H.F."/>
            <person name="Williamson S.C."/>
            <person name="Barbeau R.A."/>
            <person name="Hamilton E.P."/>
            <person name="Orias E."/>
        </authorList>
    </citation>
    <scope>NUCLEOTIDE SEQUENCE [LARGE SCALE GENOMIC DNA]</scope>
    <source>
        <strain evidence="7">SB210</strain>
    </source>
</reference>
<dbReference type="eggNOG" id="KOG0519">
    <property type="taxonomic scope" value="Eukaryota"/>
</dbReference>
<organism evidence="6 7">
    <name type="scientific">Tetrahymena thermophila (strain SB210)</name>
    <dbReference type="NCBI Taxonomy" id="312017"/>
    <lineage>
        <taxon>Eukaryota</taxon>
        <taxon>Sar</taxon>
        <taxon>Alveolata</taxon>
        <taxon>Ciliophora</taxon>
        <taxon>Intramacronucleata</taxon>
        <taxon>Oligohymenophorea</taxon>
        <taxon>Hymenostomatida</taxon>
        <taxon>Tetrahymenina</taxon>
        <taxon>Tetrahymenidae</taxon>
        <taxon>Tetrahymena</taxon>
    </lineage>
</organism>
<dbReference type="PROSITE" id="PS50110">
    <property type="entry name" value="RESPONSE_REGULATORY"/>
    <property type="match status" value="1"/>
</dbReference>
<evidence type="ECO:0000259" key="4">
    <source>
        <dbReference type="PROSITE" id="PS50109"/>
    </source>
</evidence>
<feature type="domain" description="Response regulatory" evidence="5">
    <location>
        <begin position="1040"/>
        <end position="1175"/>
    </location>
</feature>
<evidence type="ECO:0000259" key="5">
    <source>
        <dbReference type="PROSITE" id="PS50110"/>
    </source>
</evidence>
<feature type="transmembrane region" description="Helical" evidence="3">
    <location>
        <begin position="107"/>
        <end position="125"/>
    </location>
</feature>
<feature type="modified residue" description="4-aspartylphosphate" evidence="2">
    <location>
        <position position="1100"/>
    </location>
</feature>
<dbReference type="Proteomes" id="UP000009168">
    <property type="component" value="Unassembled WGS sequence"/>
</dbReference>
<evidence type="ECO:0000313" key="6">
    <source>
        <dbReference type="EMBL" id="EAR97267.2"/>
    </source>
</evidence>
<dbReference type="InterPro" id="IPR001789">
    <property type="entry name" value="Sig_transdc_resp-reg_receiver"/>
</dbReference>